<dbReference type="STRING" id="1395513.P343_02420"/>
<protein>
    <submittedName>
        <fullName evidence="1">Uncharacterized protein</fullName>
    </submittedName>
</protein>
<accession>V6J1L9</accession>
<name>V6J1L9_9BACL</name>
<comment type="caution">
    <text evidence="1">The sequence shown here is derived from an EMBL/GenBank/DDBJ whole genome shotgun (WGS) entry which is preliminary data.</text>
</comment>
<dbReference type="PATRIC" id="fig|1395513.3.peg.491"/>
<keyword evidence="2" id="KW-1185">Reference proteome</keyword>
<reference evidence="1 2" key="1">
    <citation type="journal article" date="2013" name="Genome Announc.">
        <title>Genome Sequence of Sporolactobacillus laevolacticus DSM442, an Efficient Polymer-Grade D-Lactate Producer from Agricultural Waste Cottonseed as a Nitrogen Source.</title>
        <authorList>
            <person name="Wang H."/>
            <person name="Wang L."/>
            <person name="Ju J."/>
            <person name="Yu B."/>
            <person name="Ma Y."/>
        </authorList>
    </citation>
    <scope>NUCLEOTIDE SEQUENCE [LARGE SCALE GENOMIC DNA]</scope>
    <source>
        <strain evidence="1 2">DSM 442</strain>
    </source>
</reference>
<dbReference type="Proteomes" id="UP000018296">
    <property type="component" value="Unassembled WGS sequence"/>
</dbReference>
<sequence length="50" mass="6001">MILIRFFFDQYLAGKLRIQLVVELFTGLVRRKMGFIIKFLKNFMKASMID</sequence>
<evidence type="ECO:0000313" key="2">
    <source>
        <dbReference type="Proteomes" id="UP000018296"/>
    </source>
</evidence>
<gene>
    <name evidence="1" type="ORF">P343_02420</name>
</gene>
<organism evidence="1 2">
    <name type="scientific">Sporolactobacillus laevolacticus DSM 442</name>
    <dbReference type="NCBI Taxonomy" id="1395513"/>
    <lineage>
        <taxon>Bacteria</taxon>
        <taxon>Bacillati</taxon>
        <taxon>Bacillota</taxon>
        <taxon>Bacilli</taxon>
        <taxon>Bacillales</taxon>
        <taxon>Sporolactobacillaceae</taxon>
        <taxon>Sporolactobacillus</taxon>
    </lineage>
</organism>
<evidence type="ECO:0000313" key="1">
    <source>
        <dbReference type="EMBL" id="EST13727.1"/>
    </source>
</evidence>
<dbReference type="EMBL" id="AWTC01000001">
    <property type="protein sequence ID" value="EST13727.1"/>
    <property type="molecule type" value="Genomic_DNA"/>
</dbReference>
<dbReference type="AlphaFoldDB" id="V6J1L9"/>
<proteinExistence type="predicted"/>